<evidence type="ECO:0000313" key="2">
    <source>
        <dbReference type="Proteomes" id="UP000828390"/>
    </source>
</evidence>
<organism evidence="1 2">
    <name type="scientific">Dreissena polymorpha</name>
    <name type="common">Zebra mussel</name>
    <name type="synonym">Mytilus polymorpha</name>
    <dbReference type="NCBI Taxonomy" id="45954"/>
    <lineage>
        <taxon>Eukaryota</taxon>
        <taxon>Metazoa</taxon>
        <taxon>Spiralia</taxon>
        <taxon>Lophotrochozoa</taxon>
        <taxon>Mollusca</taxon>
        <taxon>Bivalvia</taxon>
        <taxon>Autobranchia</taxon>
        <taxon>Heteroconchia</taxon>
        <taxon>Euheterodonta</taxon>
        <taxon>Imparidentia</taxon>
        <taxon>Neoheterodontei</taxon>
        <taxon>Myida</taxon>
        <taxon>Dreissenoidea</taxon>
        <taxon>Dreissenidae</taxon>
        <taxon>Dreissena</taxon>
    </lineage>
</organism>
<dbReference type="Proteomes" id="UP000828390">
    <property type="component" value="Unassembled WGS sequence"/>
</dbReference>
<sequence length="73" mass="8074">MMQRINVKSSILLGVIVLGIGYDVFHALDKSNTRSDDRNADVHDLNKIVRRANGASVKDIDININKVLANQAE</sequence>
<reference evidence="1" key="2">
    <citation type="submission" date="2020-11" db="EMBL/GenBank/DDBJ databases">
        <authorList>
            <person name="McCartney M.A."/>
            <person name="Auch B."/>
            <person name="Kono T."/>
            <person name="Mallez S."/>
            <person name="Becker A."/>
            <person name="Gohl D.M."/>
            <person name="Silverstein K.A.T."/>
            <person name="Koren S."/>
            <person name="Bechman K.B."/>
            <person name="Herman A."/>
            <person name="Abrahante J.E."/>
            <person name="Garbe J."/>
        </authorList>
    </citation>
    <scope>NUCLEOTIDE SEQUENCE</scope>
    <source>
        <strain evidence="1">Duluth1</strain>
        <tissue evidence="1">Whole animal</tissue>
    </source>
</reference>
<reference evidence="1" key="1">
    <citation type="journal article" date="2019" name="bioRxiv">
        <title>The Genome of the Zebra Mussel, Dreissena polymorpha: A Resource for Invasive Species Research.</title>
        <authorList>
            <person name="McCartney M.A."/>
            <person name="Auch B."/>
            <person name="Kono T."/>
            <person name="Mallez S."/>
            <person name="Zhang Y."/>
            <person name="Obille A."/>
            <person name="Becker A."/>
            <person name="Abrahante J.E."/>
            <person name="Garbe J."/>
            <person name="Badalamenti J.P."/>
            <person name="Herman A."/>
            <person name="Mangelson H."/>
            <person name="Liachko I."/>
            <person name="Sullivan S."/>
            <person name="Sone E.D."/>
            <person name="Koren S."/>
            <person name="Silverstein K.A.T."/>
            <person name="Beckman K.B."/>
            <person name="Gohl D.M."/>
        </authorList>
    </citation>
    <scope>NUCLEOTIDE SEQUENCE</scope>
    <source>
        <strain evidence="1">Duluth1</strain>
        <tissue evidence="1">Whole animal</tissue>
    </source>
</reference>
<protein>
    <submittedName>
        <fullName evidence="1">Uncharacterized protein</fullName>
    </submittedName>
</protein>
<name>A0A9D4IVW7_DREPO</name>
<evidence type="ECO:0000313" key="1">
    <source>
        <dbReference type="EMBL" id="KAH3786108.1"/>
    </source>
</evidence>
<accession>A0A9D4IVW7</accession>
<dbReference type="EMBL" id="JAIWYP010000008">
    <property type="protein sequence ID" value="KAH3786108.1"/>
    <property type="molecule type" value="Genomic_DNA"/>
</dbReference>
<gene>
    <name evidence="1" type="ORF">DPMN_164210</name>
</gene>
<comment type="caution">
    <text evidence="1">The sequence shown here is derived from an EMBL/GenBank/DDBJ whole genome shotgun (WGS) entry which is preliminary data.</text>
</comment>
<dbReference type="AlphaFoldDB" id="A0A9D4IVW7"/>
<proteinExistence type="predicted"/>
<keyword evidence="2" id="KW-1185">Reference proteome</keyword>